<dbReference type="PANTHER" id="PTHR42747:SF3">
    <property type="entry name" value="NITRONATE MONOOXYGENASE-RELATED"/>
    <property type="match status" value="1"/>
</dbReference>
<gene>
    <name evidence="13" type="ORF">E2F48_10405</name>
</gene>
<dbReference type="InterPro" id="IPR004136">
    <property type="entry name" value="NMO"/>
</dbReference>
<dbReference type="SUPFAM" id="SSF51412">
    <property type="entry name" value="Inosine monophosphate dehydrogenase (IMPDH)"/>
    <property type="match status" value="1"/>
</dbReference>
<keyword evidence="5" id="KW-0216">Detoxification</keyword>
<evidence type="ECO:0000256" key="4">
    <source>
        <dbReference type="ARBA" id="ARBA00013457"/>
    </source>
</evidence>
<evidence type="ECO:0000256" key="3">
    <source>
        <dbReference type="ARBA" id="ARBA00009881"/>
    </source>
</evidence>
<evidence type="ECO:0000256" key="5">
    <source>
        <dbReference type="ARBA" id="ARBA00022575"/>
    </source>
</evidence>
<organism evidence="13 14">
    <name type="scientific">Arthrobacter crusticola</name>
    <dbReference type="NCBI Taxonomy" id="2547960"/>
    <lineage>
        <taxon>Bacteria</taxon>
        <taxon>Bacillati</taxon>
        <taxon>Actinomycetota</taxon>
        <taxon>Actinomycetes</taxon>
        <taxon>Micrococcales</taxon>
        <taxon>Micrococcaceae</taxon>
        <taxon>Arthrobacter</taxon>
    </lineage>
</organism>
<keyword evidence="10 13" id="KW-0503">Monooxygenase</keyword>
<dbReference type="GO" id="GO:0018580">
    <property type="term" value="F:nitronate monooxygenase activity"/>
    <property type="evidence" value="ECO:0007669"/>
    <property type="project" value="InterPro"/>
</dbReference>
<evidence type="ECO:0000256" key="11">
    <source>
        <dbReference type="ARBA" id="ARBA00031155"/>
    </source>
</evidence>
<protein>
    <recommendedName>
        <fullName evidence="4">Probable nitronate monooxygenase</fullName>
    </recommendedName>
    <alternativeName>
        <fullName evidence="11">Propionate 3-nitronate monooxygenase</fullName>
    </alternativeName>
</protein>
<sequence length="352" mass="35735">MTLLRQTRVADLLGLNFPIIQGPFGGGLSSEPLVAAVAEAGGLGSFGAHHLRPEEITALVGRLKTATARPFAVNLWIPLGGEPAASVDQLAAQAALLAPYFEELGIDPPDPTVGAPIDFDAQLDALLAAAPPVISFVFGAPAADTVDRARRAGIRLVGTATTVDEAATLEEAGVDVIVASGSDAGGHRGAFLAPAEESLVGTFSLVPQVVAAVHTPVVAAGGIATPSQVRAAHELGAEGVQVGTAFLVSDESAASAVHKEAVTGPAGRSTVLTGAFTGRLARGLVNRVTREASGWDTQVPYPALGSMTSPFRRAAEERGRADLASFWAGQSAPLARLGPAAEIFASFAGAYD</sequence>
<evidence type="ECO:0000256" key="7">
    <source>
        <dbReference type="ARBA" id="ARBA00022643"/>
    </source>
</evidence>
<name>A0A4R5TWV1_9MICC</name>
<dbReference type="RefSeq" id="WP_133403902.1">
    <property type="nucleotide sequence ID" value="NZ_SMTK01000003.1"/>
</dbReference>
<dbReference type="Gene3D" id="3.20.20.70">
    <property type="entry name" value="Aldolase class I"/>
    <property type="match status" value="1"/>
</dbReference>
<dbReference type="AlphaFoldDB" id="A0A4R5TWV1"/>
<evidence type="ECO:0000256" key="8">
    <source>
        <dbReference type="ARBA" id="ARBA00022741"/>
    </source>
</evidence>
<evidence type="ECO:0000256" key="12">
    <source>
        <dbReference type="ARBA" id="ARBA00049401"/>
    </source>
</evidence>
<evidence type="ECO:0000313" key="14">
    <source>
        <dbReference type="Proteomes" id="UP000295411"/>
    </source>
</evidence>
<proteinExistence type="inferred from homology"/>
<comment type="similarity">
    <text evidence="3">Belongs to the nitronate monooxygenase family. NMO class I subfamily.</text>
</comment>
<dbReference type="GO" id="GO:0000166">
    <property type="term" value="F:nucleotide binding"/>
    <property type="evidence" value="ECO:0007669"/>
    <property type="project" value="UniProtKB-KW"/>
</dbReference>
<evidence type="ECO:0000313" key="13">
    <source>
        <dbReference type="EMBL" id="TDK25644.1"/>
    </source>
</evidence>
<reference evidence="13 14" key="1">
    <citation type="submission" date="2019-03" db="EMBL/GenBank/DDBJ databases">
        <title>Arthrobacter sp. nov., an bacterium isolated from biocrust in Mu Us Desert.</title>
        <authorList>
            <person name="Lixiong L."/>
        </authorList>
    </citation>
    <scope>NUCLEOTIDE SEQUENCE [LARGE SCALE GENOMIC DNA]</scope>
    <source>
        <strain evidence="13 14">SLN-3</strain>
    </source>
</reference>
<dbReference type="GO" id="GO:0009636">
    <property type="term" value="P:response to toxic substance"/>
    <property type="evidence" value="ECO:0007669"/>
    <property type="project" value="UniProtKB-KW"/>
</dbReference>
<dbReference type="InterPro" id="IPR013785">
    <property type="entry name" value="Aldolase_TIM"/>
</dbReference>
<evidence type="ECO:0000256" key="2">
    <source>
        <dbReference type="ARBA" id="ARBA00003535"/>
    </source>
</evidence>
<keyword evidence="6" id="KW-0285">Flavoprotein</keyword>
<dbReference type="Pfam" id="PF03060">
    <property type="entry name" value="NMO"/>
    <property type="match status" value="1"/>
</dbReference>
<comment type="caution">
    <text evidence="13">The sequence shown here is derived from an EMBL/GenBank/DDBJ whole genome shotgun (WGS) entry which is preliminary data.</text>
</comment>
<keyword evidence="14" id="KW-1185">Reference proteome</keyword>
<keyword evidence="8" id="KW-0547">Nucleotide-binding</keyword>
<comment type="function">
    <text evidence="2">Nitronate monooxygenase that uses molecular oxygen to catalyze the oxidative denitrification of alkyl nitronates. Acts on propionate 3-nitronate (P3N), the presumed physiological substrate. Probably functions in the detoxification of P3N, a metabolic poison produced by plants and fungi as a defense mechanism.</text>
</comment>
<dbReference type="EMBL" id="SMTK01000003">
    <property type="protein sequence ID" value="TDK25644.1"/>
    <property type="molecule type" value="Genomic_DNA"/>
</dbReference>
<comment type="cofactor">
    <cofactor evidence="1">
        <name>FMN</name>
        <dbReference type="ChEBI" id="CHEBI:58210"/>
    </cofactor>
</comment>
<accession>A0A4R5TWV1</accession>
<evidence type="ECO:0000256" key="6">
    <source>
        <dbReference type="ARBA" id="ARBA00022630"/>
    </source>
</evidence>
<dbReference type="Proteomes" id="UP000295411">
    <property type="component" value="Unassembled WGS sequence"/>
</dbReference>
<keyword evidence="7" id="KW-0288">FMN</keyword>
<comment type="catalytic activity">
    <reaction evidence="12">
        <text>3 propionate 3-nitronate + 3 O2 + H2O = 3 3-oxopropanoate + 2 nitrate + nitrite + H2O2 + 3 H(+)</text>
        <dbReference type="Rhea" id="RHEA:57332"/>
        <dbReference type="ChEBI" id="CHEBI:15377"/>
        <dbReference type="ChEBI" id="CHEBI:15378"/>
        <dbReference type="ChEBI" id="CHEBI:15379"/>
        <dbReference type="ChEBI" id="CHEBI:16240"/>
        <dbReference type="ChEBI" id="CHEBI:16301"/>
        <dbReference type="ChEBI" id="CHEBI:17632"/>
        <dbReference type="ChEBI" id="CHEBI:33190"/>
        <dbReference type="ChEBI" id="CHEBI:136067"/>
    </reaction>
</comment>
<evidence type="ECO:0000256" key="10">
    <source>
        <dbReference type="ARBA" id="ARBA00023033"/>
    </source>
</evidence>
<dbReference type="PANTHER" id="PTHR42747">
    <property type="entry name" value="NITRONATE MONOOXYGENASE-RELATED"/>
    <property type="match status" value="1"/>
</dbReference>
<keyword evidence="9" id="KW-0560">Oxidoreductase</keyword>
<evidence type="ECO:0000256" key="1">
    <source>
        <dbReference type="ARBA" id="ARBA00001917"/>
    </source>
</evidence>
<dbReference type="FunFam" id="3.20.20.70:FF:000154">
    <property type="entry name" value="Probable nitronate monooxygenase"/>
    <property type="match status" value="1"/>
</dbReference>
<evidence type="ECO:0000256" key="9">
    <source>
        <dbReference type="ARBA" id="ARBA00023002"/>
    </source>
</evidence>
<dbReference type="OrthoDB" id="9778912at2"/>
<dbReference type="CDD" id="cd04730">
    <property type="entry name" value="NPD_like"/>
    <property type="match status" value="1"/>
</dbReference>